<dbReference type="Gene3D" id="1.10.533.10">
    <property type="entry name" value="Death Domain, Fas"/>
    <property type="match status" value="1"/>
</dbReference>
<proteinExistence type="predicted"/>
<reference evidence="14" key="1">
    <citation type="journal article" date="2022" name="bioRxiv">
        <title>Sequencing and chromosome-scale assembly of the giantPleurodeles waltlgenome.</title>
        <authorList>
            <person name="Brown T."/>
            <person name="Elewa A."/>
            <person name="Iarovenko S."/>
            <person name="Subramanian E."/>
            <person name="Araus A.J."/>
            <person name="Petzold A."/>
            <person name="Susuki M."/>
            <person name="Suzuki K.-i.T."/>
            <person name="Hayashi T."/>
            <person name="Toyoda A."/>
            <person name="Oliveira C."/>
            <person name="Osipova E."/>
            <person name="Leigh N.D."/>
            <person name="Simon A."/>
            <person name="Yun M.H."/>
        </authorList>
    </citation>
    <scope>NUCLEOTIDE SEQUENCE</scope>
    <source>
        <strain evidence="14">20211129_DDA</strain>
        <tissue evidence="14">Liver</tissue>
    </source>
</reference>
<dbReference type="Proteomes" id="UP001066276">
    <property type="component" value="Chromosome 9"/>
</dbReference>
<evidence type="ECO:0000256" key="6">
    <source>
        <dbReference type="ARBA" id="ARBA00023128"/>
    </source>
</evidence>
<evidence type="ECO:0000256" key="5">
    <source>
        <dbReference type="ARBA" id="ARBA00022989"/>
    </source>
</evidence>
<dbReference type="InterPro" id="IPR043574">
    <property type="entry name" value="CARD19"/>
</dbReference>
<dbReference type="InterPro" id="IPR042146">
    <property type="entry name" value="CARD_BinCARD"/>
</dbReference>
<evidence type="ECO:0000256" key="8">
    <source>
        <dbReference type="ARBA" id="ARBA00023157"/>
    </source>
</evidence>
<evidence type="ECO:0000313" key="15">
    <source>
        <dbReference type="Proteomes" id="UP001066276"/>
    </source>
</evidence>
<dbReference type="PANTHER" id="PTHR34765">
    <property type="entry name" value="CASPASE RECRUITMENT DOMAIN-CONTAINING PROTEIN 19"/>
    <property type="match status" value="1"/>
</dbReference>
<evidence type="ECO:0000256" key="4">
    <source>
        <dbReference type="ARBA" id="ARBA00022824"/>
    </source>
</evidence>
<dbReference type="EMBL" id="JANPWB010000013">
    <property type="protein sequence ID" value="KAJ1110341.1"/>
    <property type="molecule type" value="Genomic_DNA"/>
</dbReference>
<name>A0AAV7N2U0_PLEWA</name>
<dbReference type="CDD" id="cd13785">
    <property type="entry name" value="CARD_BinCARD_like"/>
    <property type="match status" value="1"/>
</dbReference>
<dbReference type="PANTHER" id="PTHR34765:SF1">
    <property type="entry name" value="CASPASE RECRUITMENT DOMAIN-CONTAINING PROTEIN 19"/>
    <property type="match status" value="1"/>
</dbReference>
<organism evidence="14 15">
    <name type="scientific">Pleurodeles waltl</name>
    <name type="common">Iberian ribbed newt</name>
    <dbReference type="NCBI Taxonomy" id="8319"/>
    <lineage>
        <taxon>Eukaryota</taxon>
        <taxon>Metazoa</taxon>
        <taxon>Chordata</taxon>
        <taxon>Craniata</taxon>
        <taxon>Vertebrata</taxon>
        <taxon>Euteleostomi</taxon>
        <taxon>Amphibia</taxon>
        <taxon>Batrachia</taxon>
        <taxon>Caudata</taxon>
        <taxon>Salamandroidea</taxon>
        <taxon>Salamandridae</taxon>
        <taxon>Pleurodelinae</taxon>
        <taxon>Pleurodeles</taxon>
    </lineage>
</organism>
<evidence type="ECO:0000256" key="1">
    <source>
        <dbReference type="ARBA" id="ARBA00004304"/>
    </source>
</evidence>
<evidence type="ECO:0000256" key="2">
    <source>
        <dbReference type="ARBA" id="ARBA00004389"/>
    </source>
</evidence>
<dbReference type="AlphaFoldDB" id="A0AAV7N2U0"/>
<dbReference type="GO" id="GO:0005789">
    <property type="term" value="C:endoplasmic reticulum membrane"/>
    <property type="evidence" value="ECO:0007669"/>
    <property type="project" value="UniProtKB-SubCell"/>
</dbReference>
<gene>
    <name evidence="14" type="ORF">NDU88_007694</name>
</gene>
<dbReference type="Pfam" id="PF00619">
    <property type="entry name" value="CARD"/>
    <property type="match status" value="1"/>
</dbReference>
<dbReference type="PROSITE" id="PS50209">
    <property type="entry name" value="CARD"/>
    <property type="match status" value="1"/>
</dbReference>
<keyword evidence="7 12" id="KW-0472">Membrane</keyword>
<keyword evidence="5 12" id="KW-1133">Transmembrane helix</keyword>
<evidence type="ECO:0000256" key="11">
    <source>
        <dbReference type="ARBA" id="ARBA00083642"/>
    </source>
</evidence>
<accession>A0AAV7N2U0</accession>
<dbReference type="GO" id="GO:0042981">
    <property type="term" value="P:regulation of apoptotic process"/>
    <property type="evidence" value="ECO:0007669"/>
    <property type="project" value="InterPro"/>
</dbReference>
<dbReference type="InterPro" id="IPR011029">
    <property type="entry name" value="DEATH-like_dom_sf"/>
</dbReference>
<dbReference type="InterPro" id="IPR001315">
    <property type="entry name" value="CARD"/>
</dbReference>
<evidence type="ECO:0000256" key="9">
    <source>
        <dbReference type="ARBA" id="ARBA00064785"/>
    </source>
</evidence>
<comment type="caution">
    <text evidence="14">The sequence shown here is derived from an EMBL/GenBank/DDBJ whole genome shotgun (WGS) entry which is preliminary data.</text>
</comment>
<evidence type="ECO:0000259" key="13">
    <source>
        <dbReference type="PROSITE" id="PS50209"/>
    </source>
</evidence>
<dbReference type="FunFam" id="1.10.533.10:FF:000015">
    <property type="entry name" value="Caspase recruitment domain-containing protein 19"/>
    <property type="match status" value="1"/>
</dbReference>
<keyword evidence="4" id="KW-0256">Endoplasmic reticulum</keyword>
<sequence>MIIYAGLSVFPRQDNSSFENARYKSPHRVFGTPDSACHPPCQGWCTACNAVVHSIMLSRFWREPRITDQPYYDRLVQDAPFLTSNGRLNEQLVDKIILQLNRVYPQILSNKEAEKFRNPKTRLKTRLSDLLKHLQKKGDKDCQEFYRALQNNANWLYVTLPSRNNMNTSDSTKIGTDQEKYILNERGPVFFLACFSVAAGLAFLMYYCNPEDKSATGVKKVVGFSAIGFGRHVRNVLISYMEDTSKKKP</sequence>
<feature type="transmembrane region" description="Helical" evidence="12">
    <location>
        <begin position="189"/>
        <end position="207"/>
    </location>
</feature>
<evidence type="ECO:0000313" key="14">
    <source>
        <dbReference type="EMBL" id="KAJ1110341.1"/>
    </source>
</evidence>
<comment type="subcellular location">
    <subcellularLocation>
        <location evidence="2">Endoplasmic reticulum membrane</location>
        <topology evidence="2">Single-pass membrane protein</topology>
    </subcellularLocation>
    <subcellularLocation>
        <location evidence="1">Mitochondrion membrane</location>
        <topology evidence="1">Single-pass membrane protein</topology>
    </subcellularLocation>
</comment>
<comment type="subunit">
    <text evidence="9">Associates with BCL10 by CARD-CARD interaction.</text>
</comment>
<protein>
    <recommendedName>
        <fullName evidence="10">Caspase recruitment domain-containing protein 19</fullName>
    </recommendedName>
    <alternativeName>
        <fullName evidence="11">Bcl10-interacting CARD protein</fullName>
    </alternativeName>
</protein>
<keyword evidence="6" id="KW-0496">Mitochondrion</keyword>
<dbReference type="GO" id="GO:0031966">
    <property type="term" value="C:mitochondrial membrane"/>
    <property type="evidence" value="ECO:0007669"/>
    <property type="project" value="UniProtKB-SubCell"/>
</dbReference>
<evidence type="ECO:0000256" key="10">
    <source>
        <dbReference type="ARBA" id="ARBA00067938"/>
    </source>
</evidence>
<feature type="domain" description="CARD" evidence="13">
    <location>
        <begin position="106"/>
        <end position="164"/>
    </location>
</feature>
<keyword evidence="8" id="KW-1015">Disulfide bond</keyword>
<dbReference type="SUPFAM" id="SSF47986">
    <property type="entry name" value="DEATH domain"/>
    <property type="match status" value="1"/>
</dbReference>
<evidence type="ECO:0000256" key="7">
    <source>
        <dbReference type="ARBA" id="ARBA00023136"/>
    </source>
</evidence>
<keyword evidence="3 12" id="KW-0812">Transmembrane</keyword>
<evidence type="ECO:0000256" key="3">
    <source>
        <dbReference type="ARBA" id="ARBA00022692"/>
    </source>
</evidence>
<keyword evidence="15" id="KW-1185">Reference proteome</keyword>
<evidence type="ECO:0000256" key="12">
    <source>
        <dbReference type="SAM" id="Phobius"/>
    </source>
</evidence>